<evidence type="ECO:0000313" key="3">
    <source>
        <dbReference type="Proteomes" id="UP001304243"/>
    </source>
</evidence>
<evidence type="ECO:0000313" key="2">
    <source>
        <dbReference type="EMBL" id="KAK4508885.1"/>
    </source>
</evidence>
<feature type="transmembrane region" description="Helical" evidence="1">
    <location>
        <begin position="20"/>
        <end position="45"/>
    </location>
</feature>
<evidence type="ECO:0000256" key="1">
    <source>
        <dbReference type="SAM" id="Phobius"/>
    </source>
</evidence>
<keyword evidence="1" id="KW-0812">Transmembrane</keyword>
<dbReference type="AlphaFoldDB" id="A0AAN7D572"/>
<accession>A0AAN7D572</accession>
<name>A0AAN7D572_9FUNG</name>
<proteinExistence type="predicted"/>
<gene>
    <name evidence="2" type="ORF">ATC70_013508</name>
</gene>
<sequence>MFAYKKATYSLLSSINITTIQYNTVAARAFFILAIIATFICFSMAAPTCSSKKARTKAATLSTCNEGRLPAAIFPDLSGYKLAKTNSLEDGLKAMAKQNGKV</sequence>
<dbReference type="EMBL" id="JASEJX010000043">
    <property type="protein sequence ID" value="KAK4508885.1"/>
    <property type="molecule type" value="Genomic_DNA"/>
</dbReference>
<keyword evidence="1" id="KW-0472">Membrane</keyword>
<protein>
    <submittedName>
        <fullName evidence="2">Uncharacterized protein</fullName>
    </submittedName>
</protein>
<organism evidence="2 3">
    <name type="scientific">Mucor velutinosus</name>
    <dbReference type="NCBI Taxonomy" id="708070"/>
    <lineage>
        <taxon>Eukaryota</taxon>
        <taxon>Fungi</taxon>
        <taxon>Fungi incertae sedis</taxon>
        <taxon>Mucoromycota</taxon>
        <taxon>Mucoromycotina</taxon>
        <taxon>Mucoromycetes</taxon>
        <taxon>Mucorales</taxon>
        <taxon>Mucorineae</taxon>
        <taxon>Mucoraceae</taxon>
        <taxon>Mucor</taxon>
    </lineage>
</organism>
<dbReference type="RefSeq" id="XP_064675551.1">
    <property type="nucleotide sequence ID" value="XM_064832672.1"/>
</dbReference>
<dbReference type="GeneID" id="89957194"/>
<reference evidence="2 3" key="1">
    <citation type="submission" date="2022-11" db="EMBL/GenBank/DDBJ databases">
        <title>Mucor velutinosus strain NIH1002 WGS.</title>
        <authorList>
            <person name="Subramanian P."/>
            <person name="Mullikin J.C."/>
            <person name="Segre J.A."/>
            <person name="Zelazny A.M."/>
        </authorList>
    </citation>
    <scope>NUCLEOTIDE SEQUENCE [LARGE SCALE GENOMIC DNA]</scope>
    <source>
        <strain evidence="2 3">NIH1002</strain>
    </source>
</reference>
<dbReference type="Proteomes" id="UP001304243">
    <property type="component" value="Unassembled WGS sequence"/>
</dbReference>
<keyword evidence="1" id="KW-1133">Transmembrane helix</keyword>
<keyword evidence="3" id="KW-1185">Reference proteome</keyword>
<comment type="caution">
    <text evidence="2">The sequence shown here is derived from an EMBL/GenBank/DDBJ whole genome shotgun (WGS) entry which is preliminary data.</text>
</comment>